<evidence type="ECO:0000313" key="3">
    <source>
        <dbReference type="Proteomes" id="UP000183997"/>
    </source>
</evidence>
<dbReference type="Proteomes" id="UP000183997">
    <property type="component" value="Unassembled WGS sequence"/>
</dbReference>
<dbReference type="STRING" id="1121421.SAMN02745123_00309"/>
<organism evidence="2 3">
    <name type="scientific">Desulforamulus aeronauticus DSM 10349</name>
    <dbReference type="NCBI Taxonomy" id="1121421"/>
    <lineage>
        <taxon>Bacteria</taxon>
        <taxon>Bacillati</taxon>
        <taxon>Bacillota</taxon>
        <taxon>Clostridia</taxon>
        <taxon>Eubacteriales</taxon>
        <taxon>Peptococcaceae</taxon>
        <taxon>Desulforamulus</taxon>
    </lineage>
</organism>
<reference evidence="3" key="1">
    <citation type="submission" date="2016-11" db="EMBL/GenBank/DDBJ databases">
        <authorList>
            <person name="Varghese N."/>
            <person name="Submissions S."/>
        </authorList>
    </citation>
    <scope>NUCLEOTIDE SEQUENCE [LARGE SCALE GENOMIC DNA]</scope>
    <source>
        <strain evidence="3">DSM 10349</strain>
    </source>
</reference>
<accession>A0A1M6NWI7</accession>
<gene>
    <name evidence="2" type="ORF">SAMN02745123_00309</name>
</gene>
<keyword evidence="3" id="KW-1185">Reference proteome</keyword>
<protein>
    <submittedName>
        <fullName evidence="2">CRISPR-associated protein, Cas5h family</fullName>
    </submittedName>
</protein>
<dbReference type="OrthoDB" id="5363158at2"/>
<dbReference type="AlphaFoldDB" id="A0A1M6NWI7"/>
<evidence type="ECO:0000256" key="1">
    <source>
        <dbReference type="ARBA" id="ARBA00023118"/>
    </source>
</evidence>
<sequence>MKSLRFTLSGPAACFRQPDVNAQVYFTYNNIHRVALLGLLGAILGLSGYRNAKLYNQPERAYPEFYELLSPLGTSVVPNSPNGYFTKKIQYFNNSVGYASKEKGGNLQVREQWLENPSWTILLAQQTLPDALWDKLCQSVLTGQCVYLPYLGRNDFPAQIEEVAMVELAPSRQTQIHSLFLYDGDLRALTGRGYASYLSVETAPVALAAEHHFYQFGRYVFTNEAVPEPALPEKLYSDGERQYAFY</sequence>
<dbReference type="Pfam" id="PF09704">
    <property type="entry name" value="Cas_Cas5d"/>
    <property type="match status" value="1"/>
</dbReference>
<proteinExistence type="predicted"/>
<dbReference type="InterPro" id="IPR013422">
    <property type="entry name" value="CRISPR-assoc_prot_Cas5_N"/>
</dbReference>
<dbReference type="InterPro" id="IPR013421">
    <property type="entry name" value="CRISPR-assoc_prot_Cas5_HALMA"/>
</dbReference>
<dbReference type="EMBL" id="FRAR01000005">
    <property type="protein sequence ID" value="SHK00075.1"/>
    <property type="molecule type" value="Genomic_DNA"/>
</dbReference>
<keyword evidence="1" id="KW-0051">Antiviral defense</keyword>
<dbReference type="RefSeq" id="WP_072910526.1">
    <property type="nucleotide sequence ID" value="NZ_FRAR01000005.1"/>
</dbReference>
<dbReference type="GO" id="GO:0051607">
    <property type="term" value="P:defense response to virus"/>
    <property type="evidence" value="ECO:0007669"/>
    <property type="project" value="UniProtKB-KW"/>
</dbReference>
<evidence type="ECO:0000313" key="2">
    <source>
        <dbReference type="EMBL" id="SHK00075.1"/>
    </source>
</evidence>
<dbReference type="NCBIfam" id="TIGR02593">
    <property type="entry name" value="CRISPR_cas5"/>
    <property type="match status" value="1"/>
</dbReference>
<dbReference type="GO" id="GO:0043571">
    <property type="term" value="P:maintenance of CRISPR repeat elements"/>
    <property type="evidence" value="ECO:0007669"/>
    <property type="project" value="InterPro"/>
</dbReference>
<dbReference type="NCBIfam" id="TIGR02592">
    <property type="entry name" value="cas_Cas5h"/>
    <property type="match status" value="1"/>
</dbReference>
<name>A0A1M6NWI7_9FIRM</name>
<dbReference type="InterPro" id="IPR021124">
    <property type="entry name" value="CRISPR-assoc_prot_Cas5"/>
</dbReference>
<dbReference type="Gene3D" id="3.30.70.2660">
    <property type="match status" value="1"/>
</dbReference>